<dbReference type="AlphaFoldDB" id="K1T5H8"/>
<gene>
    <name evidence="1" type="ORF">LEA_12313</name>
</gene>
<accession>K1T5H8</accession>
<feature type="non-terminal residue" evidence="1">
    <location>
        <position position="1"/>
    </location>
</feature>
<name>K1T5H8_9ZZZZ</name>
<dbReference type="EMBL" id="AJWY01008327">
    <property type="protein sequence ID" value="EKC61525.1"/>
    <property type="molecule type" value="Genomic_DNA"/>
</dbReference>
<organism evidence="1">
    <name type="scientific">human gut metagenome</name>
    <dbReference type="NCBI Taxonomy" id="408170"/>
    <lineage>
        <taxon>unclassified sequences</taxon>
        <taxon>metagenomes</taxon>
        <taxon>organismal metagenomes</taxon>
    </lineage>
</organism>
<evidence type="ECO:0000313" key="1">
    <source>
        <dbReference type="EMBL" id="EKC61525.1"/>
    </source>
</evidence>
<comment type="caution">
    <text evidence="1">The sequence shown here is derived from an EMBL/GenBank/DDBJ whole genome shotgun (WGS) entry which is preliminary data.</text>
</comment>
<reference evidence="1" key="1">
    <citation type="journal article" date="2013" name="Environ. Microbiol.">
        <title>Microbiota from the distal guts of lean and obese adolescents exhibit partial functional redundancy besides clear differences in community structure.</title>
        <authorList>
            <person name="Ferrer M."/>
            <person name="Ruiz A."/>
            <person name="Lanza F."/>
            <person name="Haange S.B."/>
            <person name="Oberbach A."/>
            <person name="Till H."/>
            <person name="Bargiela R."/>
            <person name="Campoy C."/>
            <person name="Segura M.T."/>
            <person name="Richter M."/>
            <person name="von Bergen M."/>
            <person name="Seifert J."/>
            <person name="Suarez A."/>
        </authorList>
    </citation>
    <scope>NUCLEOTIDE SEQUENCE</scope>
</reference>
<proteinExistence type="predicted"/>
<protein>
    <submittedName>
        <fullName evidence="1">Uncharacterized protein</fullName>
    </submittedName>
</protein>
<sequence length="36" mass="4001">DQVSNDWVAKWKATSAAGLRTGHEIGHTLVTQTRYC</sequence>